<dbReference type="RefSeq" id="WP_379538643.1">
    <property type="nucleotide sequence ID" value="NZ_JBHSDR010000006.1"/>
</dbReference>
<dbReference type="SMART" id="SM00947">
    <property type="entry name" value="Pro_CA"/>
    <property type="match status" value="1"/>
</dbReference>
<keyword evidence="4" id="KW-0479">Metal-binding</keyword>
<evidence type="ECO:0000256" key="7">
    <source>
        <dbReference type="ARBA" id="ARBA00048348"/>
    </source>
</evidence>
<keyword evidence="6 8" id="KW-0456">Lyase</keyword>
<dbReference type="PANTHER" id="PTHR11002">
    <property type="entry name" value="CARBONIC ANHYDRASE"/>
    <property type="match status" value="1"/>
</dbReference>
<evidence type="ECO:0000256" key="1">
    <source>
        <dbReference type="ARBA" id="ARBA00001947"/>
    </source>
</evidence>
<dbReference type="Pfam" id="PF00484">
    <property type="entry name" value="Pro_CA"/>
    <property type="match status" value="1"/>
</dbReference>
<dbReference type="GO" id="GO:0004089">
    <property type="term" value="F:carbonate dehydratase activity"/>
    <property type="evidence" value="ECO:0007669"/>
    <property type="project" value="UniProtKB-EC"/>
</dbReference>
<evidence type="ECO:0000256" key="5">
    <source>
        <dbReference type="ARBA" id="ARBA00022833"/>
    </source>
</evidence>
<comment type="function">
    <text evidence="8">Reversible hydration of carbon dioxide.</text>
</comment>
<comment type="similarity">
    <text evidence="2 8">Belongs to the beta-class carbonic anhydrase family.</text>
</comment>
<dbReference type="InterPro" id="IPR001765">
    <property type="entry name" value="Carbonic_anhydrase"/>
</dbReference>
<comment type="cofactor">
    <cofactor evidence="1">
        <name>Zn(2+)</name>
        <dbReference type="ChEBI" id="CHEBI:29105"/>
    </cofactor>
</comment>
<protein>
    <recommendedName>
        <fullName evidence="3 8">Carbonic anhydrase</fullName>
        <ecNumber evidence="3 8">4.2.1.1</ecNumber>
    </recommendedName>
    <alternativeName>
        <fullName evidence="8">Carbonate dehydratase</fullName>
    </alternativeName>
</protein>
<keyword evidence="5 8" id="KW-0862">Zinc</keyword>
<accession>A0ABV8RP60</accession>
<dbReference type="InterPro" id="IPR036874">
    <property type="entry name" value="Carbonic_anhydrase_sf"/>
</dbReference>
<dbReference type="InterPro" id="IPR045066">
    <property type="entry name" value="Beta_CA_cladeB"/>
</dbReference>
<evidence type="ECO:0000313" key="10">
    <source>
        <dbReference type="Proteomes" id="UP001595828"/>
    </source>
</evidence>
<sequence>MTDTTPPASAPSPVFENLVAGYRRFRETGWTPRRDRWAELREGQEPEVMVIACSDSRVDPAQIFDAAPGEMFVVRNVAAMVPPFETAPGHHGVSAALEFAVQVIGVKEIVVLGHGMCGGARAALTRELHGNPPGEGGFIADWIAMLDEARAEVVPRLGTTGRTAERAMEEAGVRVSLANLRTFPCIRRKEREGTLKLRGAFFAISDGVLHVMDEVTGEFLPTV</sequence>
<proteinExistence type="inferred from homology"/>
<reference evidence="10" key="1">
    <citation type="journal article" date="2019" name="Int. J. Syst. Evol. Microbiol.">
        <title>The Global Catalogue of Microorganisms (GCM) 10K type strain sequencing project: providing services to taxonomists for standard genome sequencing and annotation.</title>
        <authorList>
            <consortium name="The Broad Institute Genomics Platform"/>
            <consortium name="The Broad Institute Genome Sequencing Center for Infectious Disease"/>
            <person name="Wu L."/>
            <person name="Ma J."/>
        </authorList>
    </citation>
    <scope>NUCLEOTIDE SEQUENCE [LARGE SCALE GENOMIC DNA]</scope>
    <source>
        <strain evidence="10">CGMCC 1.12989</strain>
    </source>
</reference>
<dbReference type="InterPro" id="IPR015892">
    <property type="entry name" value="Carbonic_anhydrase_CS"/>
</dbReference>
<dbReference type="CDD" id="cd00884">
    <property type="entry name" value="beta_CA_cladeB"/>
    <property type="match status" value="1"/>
</dbReference>
<name>A0ABV8RP60_9SPHN</name>
<gene>
    <name evidence="9" type="ORF">ACFO0A_08825</name>
</gene>
<keyword evidence="10" id="KW-1185">Reference proteome</keyword>
<dbReference type="PROSITE" id="PS00705">
    <property type="entry name" value="PROK_CO2_ANHYDRASE_2"/>
    <property type="match status" value="1"/>
</dbReference>
<evidence type="ECO:0000256" key="6">
    <source>
        <dbReference type="ARBA" id="ARBA00023239"/>
    </source>
</evidence>
<comment type="caution">
    <text evidence="9">The sequence shown here is derived from an EMBL/GenBank/DDBJ whole genome shotgun (WGS) entry which is preliminary data.</text>
</comment>
<dbReference type="Proteomes" id="UP001595828">
    <property type="component" value="Unassembled WGS sequence"/>
</dbReference>
<evidence type="ECO:0000256" key="3">
    <source>
        <dbReference type="ARBA" id="ARBA00012925"/>
    </source>
</evidence>
<evidence type="ECO:0000256" key="2">
    <source>
        <dbReference type="ARBA" id="ARBA00006217"/>
    </source>
</evidence>
<evidence type="ECO:0000256" key="4">
    <source>
        <dbReference type="ARBA" id="ARBA00022723"/>
    </source>
</evidence>
<dbReference type="EMBL" id="JBHSDR010000006">
    <property type="protein sequence ID" value="MFC4295158.1"/>
    <property type="molecule type" value="Genomic_DNA"/>
</dbReference>
<dbReference type="EC" id="4.2.1.1" evidence="3 8"/>
<dbReference type="SUPFAM" id="SSF53056">
    <property type="entry name" value="beta-carbonic anhydrase, cab"/>
    <property type="match status" value="1"/>
</dbReference>
<comment type="catalytic activity">
    <reaction evidence="7 8">
        <text>hydrogencarbonate + H(+) = CO2 + H2O</text>
        <dbReference type="Rhea" id="RHEA:10748"/>
        <dbReference type="ChEBI" id="CHEBI:15377"/>
        <dbReference type="ChEBI" id="CHEBI:15378"/>
        <dbReference type="ChEBI" id="CHEBI:16526"/>
        <dbReference type="ChEBI" id="CHEBI:17544"/>
        <dbReference type="EC" id="4.2.1.1"/>
    </reaction>
</comment>
<organism evidence="9 10">
    <name type="scientific">Novosphingobium tardum</name>
    <dbReference type="NCBI Taxonomy" id="1538021"/>
    <lineage>
        <taxon>Bacteria</taxon>
        <taxon>Pseudomonadati</taxon>
        <taxon>Pseudomonadota</taxon>
        <taxon>Alphaproteobacteria</taxon>
        <taxon>Sphingomonadales</taxon>
        <taxon>Sphingomonadaceae</taxon>
        <taxon>Novosphingobium</taxon>
    </lineage>
</organism>
<evidence type="ECO:0000313" key="9">
    <source>
        <dbReference type="EMBL" id="MFC4295158.1"/>
    </source>
</evidence>
<dbReference type="Gene3D" id="3.40.1050.10">
    <property type="entry name" value="Carbonic anhydrase"/>
    <property type="match status" value="1"/>
</dbReference>
<dbReference type="PANTHER" id="PTHR11002:SF76">
    <property type="entry name" value="CARBONIC ANHYDRASE"/>
    <property type="match status" value="1"/>
</dbReference>
<evidence type="ECO:0000256" key="8">
    <source>
        <dbReference type="RuleBase" id="RU003956"/>
    </source>
</evidence>
<dbReference type="PROSITE" id="PS00704">
    <property type="entry name" value="PROK_CO2_ANHYDRASE_1"/>
    <property type="match status" value="1"/>
</dbReference>